<feature type="domain" description="Aldehyde dehydrogenase" evidence="5">
    <location>
        <begin position="82"/>
        <end position="540"/>
    </location>
</feature>
<sequence length="544" mass="58459">MQWNAPDAIWFIPITRPRRSRAENRNGPGPADAALTRAGHHVHLTRDTNSGEAAVTRESTDLQALLDDPSLLRTQAFLAGEWVDAGDGATFDVVNPARGDVIARVADLSRAEVARAIDAAAEAMKGWAARTAKERAQVMRKWFDLMIENQDDLARILTAEMGKPFAEARGEIVYGASFIEWFGEEAKRVYGETIPGHMPDKRLSVIRQPIGVVGSITPWNFPNAMIARKAGPALAVGCGFVARPAAETPLSALAMAVLGERAGLPKGILSVVTSSRSSEIGKEFCENPAVRKLTFTGSTEVGRILLRQAADQVLKCSMELGGNAPFIVFDDADLDAAVEGAMASKFRNNGQTCVCANRIYVQAGVYDAFAAKLAAAVDKLRVGDGLKDGVTTGPLINESAVEKVEEHIRDVLDSGGQIVTGGQRLDGLFFKPTVVTGVTDAMKVATEETFGPLAPLFRFETEEEVVARANDTIFGLASYFYARDIGRITRVQEALEYGIVGVNTGIISTEVAPFGGIKQSGLGREGSRHGIEDFLEMKYVCLSV</sequence>
<evidence type="ECO:0000256" key="4">
    <source>
        <dbReference type="RuleBase" id="RU003345"/>
    </source>
</evidence>
<dbReference type="Pfam" id="PF00171">
    <property type="entry name" value="Aldedh"/>
    <property type="match status" value="1"/>
</dbReference>
<dbReference type="FunFam" id="3.40.605.10:FF:000005">
    <property type="entry name" value="Succinate-semialdehyde dehydrogenase I"/>
    <property type="match status" value="1"/>
</dbReference>
<evidence type="ECO:0000313" key="7">
    <source>
        <dbReference type="Proteomes" id="UP000199054"/>
    </source>
</evidence>
<dbReference type="AlphaFoldDB" id="A0A1H8MU22"/>
<comment type="similarity">
    <text evidence="1 4">Belongs to the aldehyde dehydrogenase family.</text>
</comment>
<evidence type="ECO:0000256" key="1">
    <source>
        <dbReference type="ARBA" id="ARBA00009986"/>
    </source>
</evidence>
<dbReference type="InterPro" id="IPR016161">
    <property type="entry name" value="Ald_DH/histidinol_DH"/>
</dbReference>
<dbReference type="PROSITE" id="PS00070">
    <property type="entry name" value="ALDEHYDE_DEHYDR_CYS"/>
    <property type="match status" value="1"/>
</dbReference>
<dbReference type="InterPro" id="IPR029510">
    <property type="entry name" value="Ald_DH_CS_GLU"/>
</dbReference>
<dbReference type="PANTHER" id="PTHR43353:SF5">
    <property type="entry name" value="SUCCINATE-SEMIALDEHYDE DEHYDROGENASE, MITOCHONDRIAL"/>
    <property type="match status" value="1"/>
</dbReference>
<dbReference type="InterPro" id="IPR016162">
    <property type="entry name" value="Ald_DH_N"/>
</dbReference>
<accession>A0A1H8MU22</accession>
<evidence type="ECO:0000256" key="3">
    <source>
        <dbReference type="PROSITE-ProRule" id="PRU10007"/>
    </source>
</evidence>
<dbReference type="InterPro" id="IPR016163">
    <property type="entry name" value="Ald_DH_C"/>
</dbReference>
<gene>
    <name evidence="6" type="ORF">SAMN04489859_104520</name>
</gene>
<keyword evidence="2 4" id="KW-0560">Oxidoreductase</keyword>
<dbReference type="GO" id="GO:0009450">
    <property type="term" value="P:gamma-aminobutyric acid catabolic process"/>
    <property type="evidence" value="ECO:0007669"/>
    <property type="project" value="InterPro"/>
</dbReference>
<dbReference type="CDD" id="cd07103">
    <property type="entry name" value="ALDH_F5_SSADH_GabD"/>
    <property type="match status" value="1"/>
</dbReference>
<organism evidence="6 7">
    <name type="scientific">Paracoccus alcaliphilus</name>
    <dbReference type="NCBI Taxonomy" id="34002"/>
    <lineage>
        <taxon>Bacteria</taxon>
        <taxon>Pseudomonadati</taxon>
        <taxon>Pseudomonadota</taxon>
        <taxon>Alphaproteobacteria</taxon>
        <taxon>Rhodobacterales</taxon>
        <taxon>Paracoccaceae</taxon>
        <taxon>Paracoccus</taxon>
    </lineage>
</organism>
<dbReference type="GO" id="GO:0004777">
    <property type="term" value="F:succinate-semialdehyde dehydrogenase (NAD+) activity"/>
    <property type="evidence" value="ECO:0007669"/>
    <property type="project" value="TreeGrafter"/>
</dbReference>
<dbReference type="InterPro" id="IPR015590">
    <property type="entry name" value="Aldehyde_DH_dom"/>
</dbReference>
<dbReference type="STRING" id="34002.SAMN04489859_104520"/>
<proteinExistence type="inferred from homology"/>
<dbReference type="NCBIfam" id="TIGR01780">
    <property type="entry name" value="SSADH"/>
    <property type="match status" value="1"/>
</dbReference>
<reference evidence="6 7" key="1">
    <citation type="submission" date="2016-10" db="EMBL/GenBank/DDBJ databases">
        <authorList>
            <person name="de Groot N.N."/>
        </authorList>
    </citation>
    <scope>NUCLEOTIDE SEQUENCE [LARGE SCALE GENOMIC DNA]</scope>
    <source>
        <strain evidence="6 7">DSM 8512</strain>
    </source>
</reference>
<dbReference type="Gene3D" id="3.40.605.10">
    <property type="entry name" value="Aldehyde Dehydrogenase, Chain A, domain 1"/>
    <property type="match status" value="1"/>
</dbReference>
<feature type="active site" evidence="3">
    <location>
        <position position="319"/>
    </location>
</feature>
<dbReference type="Gene3D" id="3.40.309.10">
    <property type="entry name" value="Aldehyde Dehydrogenase, Chain A, domain 2"/>
    <property type="match status" value="1"/>
</dbReference>
<dbReference type="PROSITE" id="PS00687">
    <property type="entry name" value="ALDEHYDE_DEHYDR_GLU"/>
    <property type="match status" value="1"/>
</dbReference>
<dbReference type="InterPro" id="IPR016160">
    <property type="entry name" value="Ald_DH_CS_CYS"/>
</dbReference>
<protein>
    <submittedName>
        <fullName evidence="6">Succinate semialdehyde dehydrogenase</fullName>
    </submittedName>
</protein>
<keyword evidence="7" id="KW-1185">Reference proteome</keyword>
<name>A0A1H8MU22_9RHOB</name>
<dbReference type="PANTHER" id="PTHR43353">
    <property type="entry name" value="SUCCINATE-SEMIALDEHYDE DEHYDROGENASE, MITOCHONDRIAL"/>
    <property type="match status" value="1"/>
</dbReference>
<dbReference type="InterPro" id="IPR050740">
    <property type="entry name" value="Aldehyde_DH_Superfamily"/>
</dbReference>
<dbReference type="InterPro" id="IPR010102">
    <property type="entry name" value="Succ_semiAld_DH"/>
</dbReference>
<evidence type="ECO:0000313" key="6">
    <source>
        <dbReference type="EMBL" id="SEO20760.1"/>
    </source>
</evidence>
<dbReference type="Proteomes" id="UP000199054">
    <property type="component" value="Unassembled WGS sequence"/>
</dbReference>
<evidence type="ECO:0000259" key="5">
    <source>
        <dbReference type="Pfam" id="PF00171"/>
    </source>
</evidence>
<evidence type="ECO:0000256" key="2">
    <source>
        <dbReference type="ARBA" id="ARBA00023002"/>
    </source>
</evidence>
<dbReference type="OrthoDB" id="9812625at2"/>
<dbReference type="EMBL" id="FODE01000045">
    <property type="protein sequence ID" value="SEO20760.1"/>
    <property type="molecule type" value="Genomic_DNA"/>
</dbReference>
<dbReference type="GO" id="GO:0005829">
    <property type="term" value="C:cytosol"/>
    <property type="evidence" value="ECO:0007669"/>
    <property type="project" value="TreeGrafter"/>
</dbReference>
<dbReference type="SUPFAM" id="SSF53720">
    <property type="entry name" value="ALDH-like"/>
    <property type="match status" value="1"/>
</dbReference>
<dbReference type="FunFam" id="3.40.309.10:FF:000004">
    <property type="entry name" value="Succinate-semialdehyde dehydrogenase I"/>
    <property type="match status" value="1"/>
</dbReference>